<reference evidence="2" key="3">
    <citation type="submission" date="2015-04" db="UniProtKB">
        <authorList>
            <consortium name="EnsemblPlants"/>
        </authorList>
    </citation>
    <scope>IDENTIFICATION</scope>
    <source>
        <strain evidence="2">cv. Jemalong A17</strain>
    </source>
</reference>
<evidence type="ECO:0000313" key="1">
    <source>
        <dbReference type="EMBL" id="AES89223.1"/>
    </source>
</evidence>
<evidence type="ECO:0000313" key="3">
    <source>
        <dbReference type="Proteomes" id="UP000002051"/>
    </source>
</evidence>
<dbReference type="PaxDb" id="3880-AES89223"/>
<keyword evidence="3" id="KW-1185">Reference proteome</keyword>
<dbReference type="EnsemblPlants" id="AES89223">
    <property type="protein sequence ID" value="AES89223"/>
    <property type="gene ID" value="MTR_4g071360"/>
</dbReference>
<reference evidence="1 3" key="1">
    <citation type="journal article" date="2011" name="Nature">
        <title>The Medicago genome provides insight into the evolution of rhizobial symbioses.</title>
        <authorList>
            <person name="Young N.D."/>
            <person name="Debelle F."/>
            <person name="Oldroyd G.E."/>
            <person name="Geurts R."/>
            <person name="Cannon S.B."/>
            <person name="Udvardi M.K."/>
            <person name="Benedito V.A."/>
            <person name="Mayer K.F."/>
            <person name="Gouzy J."/>
            <person name="Schoof H."/>
            <person name="Van de Peer Y."/>
            <person name="Proost S."/>
            <person name="Cook D.R."/>
            <person name="Meyers B.C."/>
            <person name="Spannagl M."/>
            <person name="Cheung F."/>
            <person name="De Mita S."/>
            <person name="Krishnakumar V."/>
            <person name="Gundlach H."/>
            <person name="Zhou S."/>
            <person name="Mudge J."/>
            <person name="Bharti A.K."/>
            <person name="Murray J.D."/>
            <person name="Naoumkina M.A."/>
            <person name="Rosen B."/>
            <person name="Silverstein K.A."/>
            <person name="Tang H."/>
            <person name="Rombauts S."/>
            <person name="Zhao P.X."/>
            <person name="Zhou P."/>
            <person name="Barbe V."/>
            <person name="Bardou P."/>
            <person name="Bechner M."/>
            <person name="Bellec A."/>
            <person name="Berger A."/>
            <person name="Berges H."/>
            <person name="Bidwell S."/>
            <person name="Bisseling T."/>
            <person name="Choisne N."/>
            <person name="Couloux A."/>
            <person name="Denny R."/>
            <person name="Deshpande S."/>
            <person name="Dai X."/>
            <person name="Doyle J.J."/>
            <person name="Dudez A.M."/>
            <person name="Farmer A.D."/>
            <person name="Fouteau S."/>
            <person name="Franken C."/>
            <person name="Gibelin C."/>
            <person name="Gish J."/>
            <person name="Goldstein S."/>
            <person name="Gonzalez A.J."/>
            <person name="Green P.J."/>
            <person name="Hallab A."/>
            <person name="Hartog M."/>
            <person name="Hua A."/>
            <person name="Humphray S.J."/>
            <person name="Jeong D.H."/>
            <person name="Jing Y."/>
            <person name="Jocker A."/>
            <person name="Kenton S.M."/>
            <person name="Kim D.J."/>
            <person name="Klee K."/>
            <person name="Lai H."/>
            <person name="Lang C."/>
            <person name="Lin S."/>
            <person name="Macmil S.L."/>
            <person name="Magdelenat G."/>
            <person name="Matthews L."/>
            <person name="McCorrison J."/>
            <person name="Monaghan E.L."/>
            <person name="Mun J.H."/>
            <person name="Najar F.Z."/>
            <person name="Nicholson C."/>
            <person name="Noirot C."/>
            <person name="O'Bleness M."/>
            <person name="Paule C.R."/>
            <person name="Poulain J."/>
            <person name="Prion F."/>
            <person name="Qin B."/>
            <person name="Qu C."/>
            <person name="Retzel E.F."/>
            <person name="Riddle C."/>
            <person name="Sallet E."/>
            <person name="Samain S."/>
            <person name="Samson N."/>
            <person name="Sanders I."/>
            <person name="Saurat O."/>
            <person name="Scarpelli C."/>
            <person name="Schiex T."/>
            <person name="Segurens B."/>
            <person name="Severin A.J."/>
            <person name="Sherrier D.J."/>
            <person name="Shi R."/>
            <person name="Sims S."/>
            <person name="Singer S.R."/>
            <person name="Sinharoy S."/>
            <person name="Sterck L."/>
            <person name="Viollet A."/>
            <person name="Wang B.B."/>
            <person name="Wang K."/>
            <person name="Wang M."/>
            <person name="Wang X."/>
            <person name="Warfsmann J."/>
            <person name="Weissenbach J."/>
            <person name="White D.D."/>
            <person name="White J.D."/>
            <person name="Wiley G.B."/>
            <person name="Wincker P."/>
            <person name="Xing Y."/>
            <person name="Yang L."/>
            <person name="Yao Z."/>
            <person name="Ying F."/>
            <person name="Zhai J."/>
            <person name="Zhou L."/>
            <person name="Zuber A."/>
            <person name="Denarie J."/>
            <person name="Dixon R.A."/>
            <person name="May G.D."/>
            <person name="Schwartz D.C."/>
            <person name="Rogers J."/>
            <person name="Quetier F."/>
            <person name="Town C.D."/>
            <person name="Roe B.A."/>
        </authorList>
    </citation>
    <scope>NUCLEOTIDE SEQUENCE [LARGE SCALE GENOMIC DNA]</scope>
    <source>
        <strain evidence="1">A17</strain>
        <strain evidence="2 3">cv. Jemalong A17</strain>
    </source>
</reference>
<protein>
    <submittedName>
        <fullName evidence="1 2">Uncharacterized protein</fullName>
    </submittedName>
</protein>
<organism evidence="1 3">
    <name type="scientific">Medicago truncatula</name>
    <name type="common">Barrel medic</name>
    <name type="synonym">Medicago tribuloides</name>
    <dbReference type="NCBI Taxonomy" id="3880"/>
    <lineage>
        <taxon>Eukaryota</taxon>
        <taxon>Viridiplantae</taxon>
        <taxon>Streptophyta</taxon>
        <taxon>Embryophyta</taxon>
        <taxon>Tracheophyta</taxon>
        <taxon>Spermatophyta</taxon>
        <taxon>Magnoliopsida</taxon>
        <taxon>eudicotyledons</taxon>
        <taxon>Gunneridae</taxon>
        <taxon>Pentapetalae</taxon>
        <taxon>rosids</taxon>
        <taxon>fabids</taxon>
        <taxon>Fabales</taxon>
        <taxon>Fabaceae</taxon>
        <taxon>Papilionoideae</taxon>
        <taxon>50 kb inversion clade</taxon>
        <taxon>NPAAA clade</taxon>
        <taxon>Hologalegina</taxon>
        <taxon>IRL clade</taxon>
        <taxon>Trifolieae</taxon>
        <taxon>Medicago</taxon>
    </lineage>
</organism>
<evidence type="ECO:0000313" key="2">
    <source>
        <dbReference type="EnsemblPlants" id="AES89223"/>
    </source>
</evidence>
<name>G7JIP0_MEDTR</name>
<dbReference type="EMBL" id="CM001220">
    <property type="protein sequence ID" value="AES89223.1"/>
    <property type="molecule type" value="Genomic_DNA"/>
</dbReference>
<accession>G7JIP0</accession>
<dbReference type="AlphaFoldDB" id="G7JIP0"/>
<proteinExistence type="predicted"/>
<dbReference type="Proteomes" id="UP000002051">
    <property type="component" value="Chromosome 4"/>
</dbReference>
<gene>
    <name evidence="1" type="ordered locus">MTR_4g071360</name>
</gene>
<reference evidence="1 3" key="2">
    <citation type="journal article" date="2014" name="BMC Genomics">
        <title>An improved genome release (version Mt4.0) for the model legume Medicago truncatula.</title>
        <authorList>
            <person name="Tang H."/>
            <person name="Krishnakumar V."/>
            <person name="Bidwell S."/>
            <person name="Rosen B."/>
            <person name="Chan A."/>
            <person name="Zhou S."/>
            <person name="Gentzbittel L."/>
            <person name="Childs K.L."/>
            <person name="Yandell M."/>
            <person name="Gundlach H."/>
            <person name="Mayer K.F."/>
            <person name="Schwartz D.C."/>
            <person name="Town C.D."/>
        </authorList>
    </citation>
    <scope>GENOME REANNOTATION</scope>
    <source>
        <strain evidence="2 3">cv. Jemalong A17</strain>
    </source>
</reference>
<sequence>MASYGGHHQARQFERVSLYSGWLRCRERMTIPRHPVQSAPVDVNLAEITNRFQHALDYTLTPQELGEIAVHGVEAAEGYIEWFYQVSHPRMILPDMPVPIPRPPEHEILDARAAQEDGDLAYLQLSGRISRIRDHIYVVMRSGLVSKGTKEW</sequence>
<dbReference type="HOGENOM" id="CLU_1725016_0_0_1"/>